<evidence type="ECO:0000313" key="1">
    <source>
        <dbReference type="EMBL" id="SEB35502.1"/>
    </source>
</evidence>
<reference evidence="2" key="1">
    <citation type="submission" date="2016-10" db="EMBL/GenBank/DDBJ databases">
        <authorList>
            <person name="Varghese N."/>
            <person name="Submissions S."/>
        </authorList>
    </citation>
    <scope>NUCLEOTIDE SEQUENCE [LARGE SCALE GENOMIC DNA]</scope>
    <source>
        <strain evidence="2">ES.061</strain>
    </source>
</reference>
<dbReference type="RefSeq" id="WP_090326181.1">
    <property type="nucleotide sequence ID" value="NZ_FNSL01000001.1"/>
</dbReference>
<name>A0A1H4IQL4_9HYPH</name>
<dbReference type="Pfam" id="PF01126">
    <property type="entry name" value="Heme_oxygenase"/>
    <property type="match status" value="1"/>
</dbReference>
<evidence type="ECO:0000313" key="2">
    <source>
        <dbReference type="Proteomes" id="UP000199064"/>
    </source>
</evidence>
<dbReference type="AlphaFoldDB" id="A0A1H4IQL4"/>
<proteinExistence type="predicted"/>
<dbReference type="EMBL" id="FNSL01000001">
    <property type="protein sequence ID" value="SEB35502.1"/>
    <property type="molecule type" value="Genomic_DNA"/>
</dbReference>
<organism evidence="1 2">
    <name type="scientific">Nitratireductor aquibiodomus</name>
    <dbReference type="NCBI Taxonomy" id="204799"/>
    <lineage>
        <taxon>Bacteria</taxon>
        <taxon>Pseudomonadati</taxon>
        <taxon>Pseudomonadota</taxon>
        <taxon>Alphaproteobacteria</taxon>
        <taxon>Hyphomicrobiales</taxon>
        <taxon>Phyllobacteriaceae</taxon>
        <taxon>Nitratireductor</taxon>
    </lineage>
</organism>
<protein>
    <submittedName>
        <fullName evidence="1">Heme oxygenase</fullName>
    </submittedName>
</protein>
<dbReference type="InterPro" id="IPR016053">
    <property type="entry name" value="Haem_Oase-like"/>
</dbReference>
<dbReference type="GO" id="GO:0006788">
    <property type="term" value="P:heme oxidation"/>
    <property type="evidence" value="ECO:0007669"/>
    <property type="project" value="InterPro"/>
</dbReference>
<dbReference type="GO" id="GO:0004392">
    <property type="term" value="F:heme oxygenase (decyclizing) activity"/>
    <property type="evidence" value="ECO:0007669"/>
    <property type="project" value="InterPro"/>
</dbReference>
<sequence length="202" mass="22690">MNERVILDNPDGKTRSKLLKERTATTHDRLDKAIMDREPFASRERFGQFLRMQYLFHRDIDALYCNPALSALLPDLDVRRRFSLIAQDLADLEIGAPALNEAPIFTAETQPDMPAALGWLYVAEGSNLGAAFLLKEARTLDLSEDFGARHLAAAPEGRGRHWRTFTGALDALSLQETEEHSVVAGAENAFHRVRTLVEEVFQ</sequence>
<dbReference type="Gene3D" id="1.20.910.10">
    <property type="entry name" value="Heme oxygenase-like"/>
    <property type="match status" value="1"/>
</dbReference>
<keyword evidence="2" id="KW-1185">Reference proteome</keyword>
<dbReference type="SUPFAM" id="SSF48613">
    <property type="entry name" value="Heme oxygenase-like"/>
    <property type="match status" value="1"/>
</dbReference>
<accession>A0A1H4IQL4</accession>
<dbReference type="CDD" id="cd19166">
    <property type="entry name" value="HemeO-bac"/>
    <property type="match status" value="1"/>
</dbReference>
<dbReference type="Proteomes" id="UP000199064">
    <property type="component" value="Unassembled WGS sequence"/>
</dbReference>
<dbReference type="InterPro" id="IPR016084">
    <property type="entry name" value="Haem_Oase-like_multi-hlx"/>
</dbReference>
<gene>
    <name evidence="1" type="ORF">SAMN05216452_0266</name>
</gene>